<evidence type="ECO:0000256" key="5">
    <source>
        <dbReference type="ARBA" id="ARBA00023136"/>
    </source>
</evidence>
<evidence type="ECO:0000256" key="4">
    <source>
        <dbReference type="ARBA" id="ARBA00022989"/>
    </source>
</evidence>
<keyword evidence="9" id="KW-1185">Reference proteome</keyword>
<comment type="subcellular location">
    <subcellularLocation>
        <location evidence="1">Membrane</location>
        <topology evidence="1">Multi-pass membrane protein</topology>
    </subcellularLocation>
</comment>
<evidence type="ECO:0008006" key="10">
    <source>
        <dbReference type="Google" id="ProtNLM"/>
    </source>
</evidence>
<comment type="similarity">
    <text evidence="2">Belongs to the TMEM161 family.</text>
</comment>
<feature type="transmembrane region" description="Helical" evidence="7">
    <location>
        <begin position="501"/>
        <end position="525"/>
    </location>
</feature>
<dbReference type="PANTHER" id="PTHR13624">
    <property type="entry name" value="RE42071P"/>
    <property type="match status" value="1"/>
</dbReference>
<dbReference type="AlphaFoldDB" id="A0A3P7NZ84"/>
<evidence type="ECO:0000313" key="8">
    <source>
        <dbReference type="EMBL" id="VDN13909.1"/>
    </source>
</evidence>
<keyword evidence="3 7" id="KW-0812">Transmembrane</keyword>
<keyword evidence="4 7" id="KW-1133">Transmembrane helix</keyword>
<keyword evidence="5 7" id="KW-0472">Membrane</keyword>
<keyword evidence="6" id="KW-0325">Glycoprotein</keyword>
<dbReference type="PANTHER" id="PTHR13624:SF6">
    <property type="entry name" value="EMEI"/>
    <property type="match status" value="1"/>
</dbReference>
<name>A0A3P7NZ84_DIBLA</name>
<dbReference type="Pfam" id="PF10268">
    <property type="entry name" value="Tmemb_161AB"/>
    <property type="match status" value="2"/>
</dbReference>
<feature type="transmembrane region" description="Helical" evidence="7">
    <location>
        <begin position="65"/>
        <end position="86"/>
    </location>
</feature>
<evidence type="ECO:0000256" key="1">
    <source>
        <dbReference type="ARBA" id="ARBA00004141"/>
    </source>
</evidence>
<protein>
    <recommendedName>
        <fullName evidence="10">Transmembrane protein 161B</fullName>
    </recommendedName>
</protein>
<dbReference type="OrthoDB" id="784140at2759"/>
<feature type="transmembrane region" description="Helical" evidence="7">
    <location>
        <begin position="283"/>
        <end position="307"/>
    </location>
</feature>
<evidence type="ECO:0000256" key="2">
    <source>
        <dbReference type="ARBA" id="ARBA00009706"/>
    </source>
</evidence>
<evidence type="ECO:0000256" key="6">
    <source>
        <dbReference type="ARBA" id="ARBA00023180"/>
    </source>
</evidence>
<dbReference type="EMBL" id="UYRU01057728">
    <property type="protein sequence ID" value="VDN13909.1"/>
    <property type="molecule type" value="Genomic_DNA"/>
</dbReference>
<proteinExistence type="inferred from homology"/>
<feature type="transmembrane region" description="Helical" evidence="7">
    <location>
        <begin position="327"/>
        <end position="355"/>
    </location>
</feature>
<evidence type="ECO:0000256" key="7">
    <source>
        <dbReference type="SAM" id="Phobius"/>
    </source>
</evidence>
<gene>
    <name evidence="8" type="ORF">DILT_LOCUS9740</name>
</gene>
<accession>A0A3P7NZ84</accession>
<dbReference type="Proteomes" id="UP000281553">
    <property type="component" value="Unassembled WGS sequence"/>
</dbReference>
<sequence length="529" mass="58331">MHILLLSLTGKKHRGGFFGSGSAPNSANLDAHADKFHFPRATPLKLRLATVHLVELACLPLYSELVWLLDFSVCALFVFLINELVLGLRQMSMSAYNATVTGNNSSDASGFFLVHSFFAPSTINVSLVWCAFLVWFSLTALFSTFCIYVRPRSEEVKDREDTIERRKNGVSGAVSNNTASSSTEIASEWPLLLTTAFCSFVAAMFCISTDGRCFDLQLYSAYGNLSFSSGQAASSTVSWGMFQSTLALMAALIGMLFAFPGLQTGRVYLEAIKNSDSVLTRALFHINFIAPFCALLLWVSPVISQISPTLLQSAQTNSQRFGPRWNSLAVIVAGIFSPENICSLRLAACVLVLCLRLFMTRRHMQAYLGTAQSRIDRLNNEPGRISNFEVQRLVASVFHCFNFAALQYLAPALLTVGLICSYKTTTGTPWLPLGLNTSSGLKSSGVGVRQHSLDSVLTLFSQHDWDSISSAPWFAAVQETREAFGEILDSMRYPAWHACHGILGFLLWWTLASWQAITSIGMAYYRFLD</sequence>
<reference evidence="8 9" key="1">
    <citation type="submission" date="2018-11" db="EMBL/GenBank/DDBJ databases">
        <authorList>
            <consortium name="Pathogen Informatics"/>
        </authorList>
    </citation>
    <scope>NUCLEOTIDE SEQUENCE [LARGE SCALE GENOMIC DNA]</scope>
</reference>
<feature type="transmembrane region" description="Helical" evidence="7">
    <location>
        <begin position="127"/>
        <end position="150"/>
    </location>
</feature>
<organism evidence="8 9">
    <name type="scientific">Dibothriocephalus latus</name>
    <name type="common">Fish tapeworm</name>
    <name type="synonym">Diphyllobothrium latum</name>
    <dbReference type="NCBI Taxonomy" id="60516"/>
    <lineage>
        <taxon>Eukaryota</taxon>
        <taxon>Metazoa</taxon>
        <taxon>Spiralia</taxon>
        <taxon>Lophotrochozoa</taxon>
        <taxon>Platyhelminthes</taxon>
        <taxon>Cestoda</taxon>
        <taxon>Eucestoda</taxon>
        <taxon>Diphyllobothriidea</taxon>
        <taxon>Diphyllobothriidae</taxon>
        <taxon>Dibothriocephalus</taxon>
    </lineage>
</organism>
<feature type="transmembrane region" description="Helical" evidence="7">
    <location>
        <begin position="189"/>
        <end position="207"/>
    </location>
</feature>
<evidence type="ECO:0000313" key="9">
    <source>
        <dbReference type="Proteomes" id="UP000281553"/>
    </source>
</evidence>
<feature type="transmembrane region" description="Helical" evidence="7">
    <location>
        <begin position="245"/>
        <end position="262"/>
    </location>
</feature>
<evidence type="ECO:0000256" key="3">
    <source>
        <dbReference type="ARBA" id="ARBA00022692"/>
    </source>
</evidence>
<dbReference type="GO" id="GO:0016020">
    <property type="term" value="C:membrane"/>
    <property type="evidence" value="ECO:0007669"/>
    <property type="project" value="UniProtKB-SubCell"/>
</dbReference>
<dbReference type="InterPro" id="IPR019395">
    <property type="entry name" value="Transmembrane_161A/B"/>
</dbReference>